<protein>
    <submittedName>
        <fullName evidence="1">Uncharacterized protein</fullName>
    </submittedName>
</protein>
<name>A0A163B840_9FLAO</name>
<evidence type="ECO:0000313" key="1">
    <source>
        <dbReference type="EMBL" id="KZS41130.1"/>
    </source>
</evidence>
<proteinExistence type="predicted"/>
<dbReference type="Proteomes" id="UP000076715">
    <property type="component" value="Unassembled WGS sequence"/>
</dbReference>
<comment type="caution">
    <text evidence="1">The sequence shown here is derived from an EMBL/GenBank/DDBJ whole genome shotgun (WGS) entry which is preliminary data.</text>
</comment>
<reference evidence="1 2" key="1">
    <citation type="submission" date="2016-01" db="EMBL/GenBank/DDBJ databases">
        <title>The draft genome sequence of Aquimarina sp. RZW4-3-2.</title>
        <authorList>
            <person name="Wang Y."/>
        </authorList>
    </citation>
    <scope>NUCLEOTIDE SEQUENCE [LARGE SCALE GENOMIC DNA]</scope>
    <source>
        <strain evidence="1 2">RZW4-3-2</strain>
    </source>
</reference>
<dbReference type="STRING" id="1642818.AWE51_23560"/>
<sequence>MSSIIFAQKEIVLKTVPFQTEDSLIYIKKVFDTRKEKYLGHSITRSGEKIPFKLSPDAPTAVLNFTRASLLPSKNAKPVYIEIQNLDIQQSQISVKNILTRVHVNLVFYEKKNNNLQKLFNVRHYEDEVFAIANESKIFETHEKRVRAALEYCVLSFMNRYTKNIKSKTNLSYKQTNASDVFYTEPEVRQSELGNWYNIVTFKKRYSKHMDGWKISYIGFADNAKDFLIPFVISYDQYKIKPESLQSKRYTSVDAFTLGGGFDGYLKIGKGVYVNLSLNIPVGLEMTKDENDKRQHNFLVGIRSSQGIKIIPWQNFGVVLGAGLFQQIQTSKVYSKNFGVELELGINF</sequence>
<gene>
    <name evidence="1" type="ORF">AWE51_23560</name>
</gene>
<dbReference type="EMBL" id="LQRT01000007">
    <property type="protein sequence ID" value="KZS41130.1"/>
    <property type="molecule type" value="Genomic_DNA"/>
</dbReference>
<organism evidence="1 2">
    <name type="scientific">Aquimarina aggregata</name>
    <dbReference type="NCBI Taxonomy" id="1642818"/>
    <lineage>
        <taxon>Bacteria</taxon>
        <taxon>Pseudomonadati</taxon>
        <taxon>Bacteroidota</taxon>
        <taxon>Flavobacteriia</taxon>
        <taxon>Flavobacteriales</taxon>
        <taxon>Flavobacteriaceae</taxon>
        <taxon>Aquimarina</taxon>
    </lineage>
</organism>
<keyword evidence="2" id="KW-1185">Reference proteome</keyword>
<evidence type="ECO:0000313" key="2">
    <source>
        <dbReference type="Proteomes" id="UP000076715"/>
    </source>
</evidence>
<accession>A0A163B840</accession>
<dbReference type="AlphaFoldDB" id="A0A163B840"/>